<organism evidence="2 3">
    <name type="scientific">Cloeon dipterum</name>
    <dbReference type="NCBI Taxonomy" id="197152"/>
    <lineage>
        <taxon>Eukaryota</taxon>
        <taxon>Metazoa</taxon>
        <taxon>Ecdysozoa</taxon>
        <taxon>Arthropoda</taxon>
        <taxon>Hexapoda</taxon>
        <taxon>Insecta</taxon>
        <taxon>Pterygota</taxon>
        <taxon>Palaeoptera</taxon>
        <taxon>Ephemeroptera</taxon>
        <taxon>Pisciforma</taxon>
        <taxon>Baetidae</taxon>
        <taxon>Cloeon</taxon>
    </lineage>
</organism>
<reference evidence="2 3" key="1">
    <citation type="submission" date="2020-04" db="EMBL/GenBank/DDBJ databases">
        <authorList>
            <person name="Alioto T."/>
            <person name="Alioto T."/>
            <person name="Gomez Garrido J."/>
        </authorList>
    </citation>
    <scope>NUCLEOTIDE SEQUENCE [LARGE SCALE GENOMIC DNA]</scope>
</reference>
<name>A0A8S1CDW0_9INSE</name>
<gene>
    <name evidence="2" type="ORF">CLODIP_2_CD11827</name>
</gene>
<dbReference type="AlphaFoldDB" id="A0A8S1CDW0"/>
<evidence type="ECO:0000313" key="3">
    <source>
        <dbReference type="Proteomes" id="UP000494165"/>
    </source>
</evidence>
<feature type="region of interest" description="Disordered" evidence="1">
    <location>
        <begin position="311"/>
        <end position="330"/>
    </location>
</feature>
<keyword evidence="3" id="KW-1185">Reference proteome</keyword>
<feature type="compositionally biased region" description="Basic and acidic residues" evidence="1">
    <location>
        <begin position="335"/>
        <end position="344"/>
    </location>
</feature>
<feature type="compositionally biased region" description="Basic residues" evidence="1">
    <location>
        <begin position="422"/>
        <end position="433"/>
    </location>
</feature>
<evidence type="ECO:0000256" key="1">
    <source>
        <dbReference type="SAM" id="MobiDB-lite"/>
    </source>
</evidence>
<feature type="region of interest" description="Disordered" evidence="1">
    <location>
        <begin position="383"/>
        <end position="433"/>
    </location>
</feature>
<dbReference type="EMBL" id="CADEPI010000033">
    <property type="protein sequence ID" value="CAB3367748.1"/>
    <property type="molecule type" value="Genomic_DNA"/>
</dbReference>
<dbReference type="Proteomes" id="UP000494165">
    <property type="component" value="Unassembled WGS sequence"/>
</dbReference>
<feature type="compositionally biased region" description="Polar residues" evidence="1">
    <location>
        <begin position="345"/>
        <end position="357"/>
    </location>
</feature>
<evidence type="ECO:0000313" key="2">
    <source>
        <dbReference type="EMBL" id="CAB3367748.1"/>
    </source>
</evidence>
<feature type="compositionally biased region" description="Polar residues" evidence="1">
    <location>
        <begin position="400"/>
        <end position="420"/>
    </location>
</feature>
<protein>
    <submittedName>
        <fullName evidence="2">Uncharacterized protein</fullName>
    </submittedName>
</protein>
<proteinExistence type="predicted"/>
<accession>A0A8S1CDW0</accession>
<sequence length="433" mass="49800">MSDCETNPDEQPIEYQPVLVVPHWAPTHVVYLVKTATNPGRADSLWVTRPPPPPVWPNPRRDFLWVPPPPSLPPRGSPNCHPLWINVNGGLLQLVPWRRQQNIRDDTENPTFHPMMPANINEGHNEYYPPPDPHHQFGMQPPMQMHRNNESWYTNPIDGSNMRLFYPPDDFQGAPVHQPMQGGAPFYQQMPGEPVYQHMPGEPFYQPLQGGEPFYQQMQGGESFYQQMPGEPVHQPMQGGEPFYQQMQGAPFYQQIPGEPVLQQIMPEAPVHQQTIRKTPDTNIHEGELQFFDFTGLDSEETARIQNILHNPDPAVQMPPENNENDESRGLRELYNSRRDETIRRNSTPVRPDTNPQEGDELQFLDLTGLDSEETARIQNILHNPDLSVQMPPENNENEYSSNISRPANSTSQLRQTPQARKQAKRKPMKKRR</sequence>
<comment type="caution">
    <text evidence="2">The sequence shown here is derived from an EMBL/GenBank/DDBJ whole genome shotgun (WGS) entry which is preliminary data.</text>
</comment>
<feature type="region of interest" description="Disordered" evidence="1">
    <location>
        <begin position="335"/>
        <end position="361"/>
    </location>
</feature>